<name>A0A9P6F6J2_9FUNG</name>
<dbReference type="Proteomes" id="UP000723463">
    <property type="component" value="Unassembled WGS sequence"/>
</dbReference>
<evidence type="ECO:0000313" key="2">
    <source>
        <dbReference type="Proteomes" id="UP000723463"/>
    </source>
</evidence>
<protein>
    <submittedName>
        <fullName evidence="1">Uncharacterized protein</fullName>
    </submittedName>
</protein>
<sequence length="262" mass="30070">MNFHTDAMDLHGRQRTSLAIHLRREHHRLPDLSLHGQDVELFYYPNSGECDIKEDLTNLNFGDRFKVKGMMKVELINVKGMLTIRPTLTIEDIDEGVPEQAEEFSRDYGSSHDDEAGIEEYNHHGTSNTDNYNVAHHLDRPPHDDPYHNNSNTNNPNIARAVHDHRYHSTSNAHKCSIAYHPYNSVHIDPVHEMGVRHRGRSIKRPCTPYLKTNSKQHHRGMSASRFGSNSAIGHREVPYYRHGHAKLFGSAKESRFGVETK</sequence>
<keyword evidence="2" id="KW-1185">Reference proteome</keyword>
<organism evidence="1 2">
    <name type="scientific">Mortierella hygrophila</name>
    <dbReference type="NCBI Taxonomy" id="979708"/>
    <lineage>
        <taxon>Eukaryota</taxon>
        <taxon>Fungi</taxon>
        <taxon>Fungi incertae sedis</taxon>
        <taxon>Mucoromycota</taxon>
        <taxon>Mortierellomycotina</taxon>
        <taxon>Mortierellomycetes</taxon>
        <taxon>Mortierellales</taxon>
        <taxon>Mortierellaceae</taxon>
        <taxon>Mortierella</taxon>
    </lineage>
</organism>
<reference evidence="1" key="1">
    <citation type="journal article" date="2020" name="Fungal Divers.">
        <title>Resolving the Mortierellaceae phylogeny through synthesis of multi-gene phylogenetics and phylogenomics.</title>
        <authorList>
            <person name="Vandepol N."/>
            <person name="Liber J."/>
            <person name="Desiro A."/>
            <person name="Na H."/>
            <person name="Kennedy M."/>
            <person name="Barry K."/>
            <person name="Grigoriev I.V."/>
            <person name="Miller A.N."/>
            <person name="O'Donnell K."/>
            <person name="Stajich J.E."/>
            <person name="Bonito G."/>
        </authorList>
    </citation>
    <scope>NUCLEOTIDE SEQUENCE</scope>
    <source>
        <strain evidence="1">NRRL 2591</strain>
    </source>
</reference>
<gene>
    <name evidence="1" type="ORF">EC957_001295</name>
</gene>
<proteinExistence type="predicted"/>
<comment type="caution">
    <text evidence="1">The sequence shown here is derived from an EMBL/GenBank/DDBJ whole genome shotgun (WGS) entry which is preliminary data.</text>
</comment>
<accession>A0A9P6F6J2</accession>
<evidence type="ECO:0000313" key="1">
    <source>
        <dbReference type="EMBL" id="KAF9543081.1"/>
    </source>
</evidence>
<dbReference type="EMBL" id="JAAAXW010000122">
    <property type="protein sequence ID" value="KAF9543081.1"/>
    <property type="molecule type" value="Genomic_DNA"/>
</dbReference>
<dbReference type="AlphaFoldDB" id="A0A9P6F6J2"/>